<sequence>MQAYKTYARVQPSGELALSHLPFAPGSLVEVLVVGSERSSAEREQEWGRLMQTVQSLPQAATISDADIAAEIDATRAAR</sequence>
<dbReference type="Proteomes" id="UP000020218">
    <property type="component" value="Unassembled WGS sequence"/>
</dbReference>
<comment type="caution">
    <text evidence="1">The sequence shown here is derived from an EMBL/GenBank/DDBJ whole genome shotgun (WGS) entry which is preliminary data.</text>
</comment>
<dbReference type="EMBL" id="JFAX01000027">
    <property type="protein sequence ID" value="EXI65168.1"/>
    <property type="molecule type" value="Genomic_DNA"/>
</dbReference>
<evidence type="ECO:0000313" key="2">
    <source>
        <dbReference type="Proteomes" id="UP000020218"/>
    </source>
</evidence>
<evidence type="ECO:0000313" key="1">
    <source>
        <dbReference type="EMBL" id="EXI65168.1"/>
    </source>
</evidence>
<dbReference type="PATRIC" id="fig|1454001.3.peg.3478"/>
<keyword evidence="2" id="KW-1185">Reference proteome</keyword>
<proteinExistence type="predicted"/>
<dbReference type="AlphaFoldDB" id="A0A011M6D4"/>
<accession>A0A011M6D4</accession>
<organism evidence="1 2">
    <name type="scientific">Candidatus Accumulibacter adjunctus</name>
    <dbReference type="NCBI Taxonomy" id="1454001"/>
    <lineage>
        <taxon>Bacteria</taxon>
        <taxon>Pseudomonadati</taxon>
        <taxon>Pseudomonadota</taxon>
        <taxon>Betaproteobacteria</taxon>
        <taxon>Candidatus Accumulibacter</taxon>
    </lineage>
</organism>
<reference evidence="1" key="1">
    <citation type="submission" date="2014-02" db="EMBL/GenBank/DDBJ databases">
        <title>Expanding our view of genomic diversity in Candidatus Accumulibacter clades.</title>
        <authorList>
            <person name="Skennerton C.T."/>
            <person name="Barr J.J."/>
            <person name="Slater F.R."/>
            <person name="Bond P.L."/>
            <person name="Tyson G.W."/>
        </authorList>
    </citation>
    <scope>NUCLEOTIDE SEQUENCE [LARGE SCALE GENOMIC DNA]</scope>
</reference>
<dbReference type="STRING" id="1454001.AW08_03440"/>
<protein>
    <submittedName>
        <fullName evidence="1">Uncharacterized protein</fullName>
    </submittedName>
</protein>
<name>A0A011M6D4_9PROT</name>
<gene>
    <name evidence="1" type="ORF">AW08_03440</name>
</gene>